<dbReference type="EMBL" id="OV121139">
    <property type="protein sequence ID" value="CAH0563083.1"/>
    <property type="molecule type" value="Genomic_DNA"/>
</dbReference>
<sequence length="128" mass="14775">MTSKTSKKTDVRLLNLSLQIENDYITMFPDSNSLYNKWDEFFNKLKKCCTADEKTEKLLLNISEDITEDSKNAIQITALSSLFPPKGRSKIIKSHWKPTSIECQESIISHVQFDKVENNLDKSLQDED</sequence>
<reference evidence="1" key="1">
    <citation type="submission" date="2021-12" db="EMBL/GenBank/DDBJ databases">
        <authorList>
            <person name="King R."/>
        </authorList>
    </citation>
    <scope>NUCLEOTIDE SEQUENCE</scope>
</reference>
<name>A0A9P0BGJ8_BRAAE</name>
<evidence type="ECO:0000313" key="1">
    <source>
        <dbReference type="EMBL" id="CAH0563083.1"/>
    </source>
</evidence>
<evidence type="ECO:0000313" key="2">
    <source>
        <dbReference type="Proteomes" id="UP001154078"/>
    </source>
</evidence>
<dbReference type="OrthoDB" id="6761037at2759"/>
<keyword evidence="2" id="KW-1185">Reference proteome</keyword>
<dbReference type="AlphaFoldDB" id="A0A9P0BGJ8"/>
<protein>
    <submittedName>
        <fullName evidence="1">Uncharacterized protein</fullName>
    </submittedName>
</protein>
<gene>
    <name evidence="1" type="ORF">MELIAE_LOCUS12069</name>
</gene>
<dbReference type="Proteomes" id="UP001154078">
    <property type="component" value="Chromosome 8"/>
</dbReference>
<proteinExistence type="predicted"/>
<organism evidence="1 2">
    <name type="scientific">Brassicogethes aeneus</name>
    <name type="common">Rape pollen beetle</name>
    <name type="synonym">Meligethes aeneus</name>
    <dbReference type="NCBI Taxonomy" id="1431903"/>
    <lineage>
        <taxon>Eukaryota</taxon>
        <taxon>Metazoa</taxon>
        <taxon>Ecdysozoa</taxon>
        <taxon>Arthropoda</taxon>
        <taxon>Hexapoda</taxon>
        <taxon>Insecta</taxon>
        <taxon>Pterygota</taxon>
        <taxon>Neoptera</taxon>
        <taxon>Endopterygota</taxon>
        <taxon>Coleoptera</taxon>
        <taxon>Polyphaga</taxon>
        <taxon>Cucujiformia</taxon>
        <taxon>Nitidulidae</taxon>
        <taxon>Meligethinae</taxon>
        <taxon>Brassicogethes</taxon>
    </lineage>
</organism>
<accession>A0A9P0BGJ8</accession>